<dbReference type="PROSITE" id="PS51257">
    <property type="entry name" value="PROKAR_LIPOPROTEIN"/>
    <property type="match status" value="1"/>
</dbReference>
<proteinExistence type="predicted"/>
<evidence type="ECO:0000313" key="1">
    <source>
        <dbReference type="EMBL" id="VAW06449.1"/>
    </source>
</evidence>
<name>A0A3B0T276_9ZZZZ</name>
<reference evidence="1" key="1">
    <citation type="submission" date="2018-06" db="EMBL/GenBank/DDBJ databases">
        <authorList>
            <person name="Zhirakovskaya E."/>
        </authorList>
    </citation>
    <scope>NUCLEOTIDE SEQUENCE</scope>
</reference>
<accession>A0A3B0T276</accession>
<sequence length="138" mass="15114">MPYRRTLVAKYASVLGLLVTIALVISACATVRPTVAEWQPAWEAITGAIPPLSTVGENPPRPVCDRVLAAVRTGQADLFPTPDIAIDDTVKDWVTIAEDAFFECPPDNDEIGSFSDAYAEMLRLEREVELVLVMDQPK</sequence>
<organism evidence="1">
    <name type="scientific">hydrothermal vent metagenome</name>
    <dbReference type="NCBI Taxonomy" id="652676"/>
    <lineage>
        <taxon>unclassified sequences</taxon>
        <taxon>metagenomes</taxon>
        <taxon>ecological metagenomes</taxon>
    </lineage>
</organism>
<dbReference type="EMBL" id="UOEI01000472">
    <property type="protein sequence ID" value="VAW06449.1"/>
    <property type="molecule type" value="Genomic_DNA"/>
</dbReference>
<gene>
    <name evidence="1" type="ORF">MNBD_ACTINO01-2417</name>
</gene>
<protein>
    <submittedName>
        <fullName evidence="1">Uncharacterized protein</fullName>
    </submittedName>
</protein>
<dbReference type="AlphaFoldDB" id="A0A3B0T276"/>